<proteinExistence type="predicted"/>
<comment type="caution">
    <text evidence="1">The sequence shown here is derived from an EMBL/GenBank/DDBJ whole genome shotgun (WGS) entry which is preliminary data.</text>
</comment>
<accession>A0A840Q9W8</accession>
<dbReference type="RefSeq" id="WP_184728464.1">
    <property type="nucleotide sequence ID" value="NZ_JACHIW010000001.1"/>
</dbReference>
<evidence type="ECO:0000313" key="1">
    <source>
        <dbReference type="EMBL" id="MBB5157574.1"/>
    </source>
</evidence>
<dbReference type="EMBL" id="JACHIW010000001">
    <property type="protein sequence ID" value="MBB5157574.1"/>
    <property type="molecule type" value="Genomic_DNA"/>
</dbReference>
<dbReference type="Proteomes" id="UP000584374">
    <property type="component" value="Unassembled WGS sequence"/>
</dbReference>
<gene>
    <name evidence="1" type="ORF">BJ970_005108</name>
</gene>
<reference evidence="1 2" key="1">
    <citation type="submission" date="2020-08" db="EMBL/GenBank/DDBJ databases">
        <title>Sequencing the genomes of 1000 actinobacteria strains.</title>
        <authorList>
            <person name="Klenk H.-P."/>
        </authorList>
    </citation>
    <scope>NUCLEOTIDE SEQUENCE [LARGE SCALE GENOMIC DNA]</scope>
    <source>
        <strain evidence="1 2">DSM 45584</strain>
    </source>
</reference>
<dbReference type="AlphaFoldDB" id="A0A840Q9W8"/>
<sequence length="366" mass="39971">MNPAITRRIPLVCRPKPPGLPLETRIAELTALTVEPPGAEHHQRVARASGVLNVAALIASDTGLPDLAADLCWRQHTIFTEAGSLDQDIAVMALMPLVNIARLLIREGDGSSAYEVLQRLYRAAQQRAATTIRDHDVDLSSLIRTEENHRTICTELWVTLLIDGARALARSGRWTQAAEAMAAHRGIGNRLLDGRQIKIMSLLEQGLNQQAMTMIDSSVPTEPWENSVGALLRIHCQPDARQTPREELDHAVRGTLALITQPEPTTATFRVRLGLTTLDLTADQPTPKTPNLRATVIDVASSDAYAARDVLDHHAMRSHMTPQQEQELSVVLAASGLGTRKLSAAHTDALTAAVHKAEDRLRNLLV</sequence>
<keyword evidence="2" id="KW-1185">Reference proteome</keyword>
<name>A0A840Q9W8_9PSEU</name>
<evidence type="ECO:0000313" key="2">
    <source>
        <dbReference type="Proteomes" id="UP000584374"/>
    </source>
</evidence>
<protein>
    <submittedName>
        <fullName evidence="1">Uncharacterized protein</fullName>
    </submittedName>
</protein>
<organism evidence="1 2">
    <name type="scientific">Saccharopolyspora phatthalungensis</name>
    <dbReference type="NCBI Taxonomy" id="664693"/>
    <lineage>
        <taxon>Bacteria</taxon>
        <taxon>Bacillati</taxon>
        <taxon>Actinomycetota</taxon>
        <taxon>Actinomycetes</taxon>
        <taxon>Pseudonocardiales</taxon>
        <taxon>Pseudonocardiaceae</taxon>
        <taxon>Saccharopolyspora</taxon>
    </lineage>
</organism>